<feature type="region of interest" description="Disordered" evidence="21">
    <location>
        <begin position="611"/>
        <end position="646"/>
    </location>
</feature>
<dbReference type="InterPro" id="IPR036412">
    <property type="entry name" value="HAD-like_sf"/>
</dbReference>
<dbReference type="PROSITE" id="PS50086">
    <property type="entry name" value="TBC_RABGAP"/>
    <property type="match status" value="1"/>
</dbReference>
<dbReference type="PROSITE" id="PS50969">
    <property type="entry name" value="FCP1"/>
    <property type="match status" value="1"/>
</dbReference>
<evidence type="ECO:0000259" key="22">
    <source>
        <dbReference type="PROSITE" id="PS50086"/>
    </source>
</evidence>
<keyword evidence="6" id="KW-0963">Cytoplasm</keyword>
<feature type="region of interest" description="Disordered" evidence="21">
    <location>
        <begin position="409"/>
        <end position="435"/>
    </location>
</feature>
<feature type="domain" description="FCP1 homology" evidence="23">
    <location>
        <begin position="117"/>
        <end position="260"/>
    </location>
</feature>
<comment type="function">
    <text evidence="17">Acts as a GTPase activating protein for RAB7A. Does not act on RAB4, RAB5 or RAB6.</text>
</comment>
<dbReference type="Gene3D" id="2.30.29.230">
    <property type="match status" value="1"/>
</dbReference>
<sequence length="1066" mass="121309">MSSRLVRSRLHDLLARQRSGRRALGVSATPVKESVVSSDTLLNDQTPPPSSGPRSRSLLKFGAIAAFTAALGSTAYASYVPLKAVELYLDLRRTIEDQVRGFTEPLSEKLLPDLHPQEQHVFTLVLDLNETLVYSDWKRDRGWRTFKRPGVDAFLEHLAKFYEIVVYSDQLSMYVDPVLERLDQKGCIRFRLSRAATKYVNGKHFRDLSKLNRDPSRILYISGHALESSLQPENCVPIKPWKLENDDTALLDLIPFLEYVALHSPTDIRSVLASYEGRDIASEFIERSKEHQRHRNVAVVSHKSRFKSDGLTPGKRSRFLNEPTYIPVTQNLHVEDARTEAASWFLEALKLTMLLHQLSSAVALLLGMDVALHPTVPLLEDNKSSTNILPLLFAASAIEMHETEQHDLSDDSDYAAASRHHAPGGIMRTDSGKSTASEAGGSEVLYLKDNVAIHPTQYASERISGRLRLYKQGSSLFLSWIPYKPSTDGAVDSLGHGSSSIPVEKDRNLYTIKSLPISDVHSIRRHTPALSWPYIIVVLSSGLAYPPFYFYNGGVREFLATLKQHVFIVRSADDSNVFLVNDFQDPLQRTLSSLELPRVVSVANRASRHKSDLSSSSLDDSERLNGASYDATASTSEYSARQKKSHDPARDISIHVLEKFSLVTKFARETTSHLFRESHNDGLNAYEKKQQTDYGSLKPISTSDDKQKDSNVIPVASDPLEFEKLPLVWGKQRMHPLCLEEWASFLDSEGRILDSKALRERIFYGGVDHNIRKEVWKFLLGYHEYDSTYAEREYLASVKKSEYEVIKSQWQSISSVQAKRFTKFRERKGLIDKDVVRTDRSVAYYEGDDNPNVTILRDILLTYSFYNFDLGYCQGMSDFLSPILYVMKDEAESFWCFVALMERLGPNFNRDQSGMHSQLFALSKLVELLDSPLHNYFKQADCLNYFFCFRWILIQFKREFEYDQVMHLWEVLWTHYLSEHLHLYMCVAILKSHRKKIMGEQMDFDTLLKFINELSGNIDLDWTIREAEALCICAGENGAASIPPGTPPSLPIEPDMGLYPQEDEVL</sequence>
<dbReference type="OrthoDB" id="10264062at2759"/>
<evidence type="ECO:0000256" key="5">
    <source>
        <dbReference type="ARBA" id="ARBA00022468"/>
    </source>
</evidence>
<dbReference type="GO" id="GO:0015031">
    <property type="term" value="P:protein transport"/>
    <property type="evidence" value="ECO:0007669"/>
    <property type="project" value="UniProtKB-KW"/>
</dbReference>
<evidence type="ECO:0000256" key="11">
    <source>
        <dbReference type="ARBA" id="ARBA00022946"/>
    </source>
</evidence>
<dbReference type="Proteomes" id="UP001055439">
    <property type="component" value="Chromosome 9"/>
</dbReference>
<dbReference type="Pfam" id="PF00566">
    <property type="entry name" value="RabGAP-TBC"/>
    <property type="match status" value="1"/>
</dbReference>
<evidence type="ECO:0000256" key="18">
    <source>
        <dbReference type="ARBA" id="ARBA00065268"/>
    </source>
</evidence>
<keyword evidence="12" id="KW-1133">Transmembrane helix</keyword>
<protein>
    <recommendedName>
        <fullName evidence="19">TBC1 domain family member 15</fullName>
    </recommendedName>
    <alternativeName>
        <fullName evidence="20">GTPase-activating protein RAB7</fullName>
    </alternativeName>
</protein>
<evidence type="ECO:0000256" key="12">
    <source>
        <dbReference type="ARBA" id="ARBA00022989"/>
    </source>
</evidence>
<dbReference type="GO" id="GO:0005743">
    <property type="term" value="C:mitochondrial inner membrane"/>
    <property type="evidence" value="ECO:0007669"/>
    <property type="project" value="UniProtKB-SubCell"/>
</dbReference>
<keyword evidence="4" id="KW-0813">Transport</keyword>
<dbReference type="GO" id="GO:0005096">
    <property type="term" value="F:GTPase activator activity"/>
    <property type="evidence" value="ECO:0007669"/>
    <property type="project" value="UniProtKB-KW"/>
</dbReference>
<evidence type="ECO:0000259" key="23">
    <source>
        <dbReference type="PROSITE" id="PS50969"/>
    </source>
</evidence>
<evidence type="ECO:0000256" key="8">
    <source>
        <dbReference type="ARBA" id="ARBA00022692"/>
    </source>
</evidence>
<evidence type="ECO:0000256" key="9">
    <source>
        <dbReference type="ARBA" id="ARBA00022792"/>
    </source>
</evidence>
<dbReference type="Gene3D" id="3.40.50.1000">
    <property type="entry name" value="HAD superfamily/HAD-like"/>
    <property type="match status" value="1"/>
</dbReference>
<evidence type="ECO:0000313" key="25">
    <source>
        <dbReference type="Proteomes" id="UP001055439"/>
    </source>
</evidence>
<organism evidence="24 25">
    <name type="scientific">Musa troglodytarum</name>
    <name type="common">fe'i banana</name>
    <dbReference type="NCBI Taxonomy" id="320322"/>
    <lineage>
        <taxon>Eukaryota</taxon>
        <taxon>Viridiplantae</taxon>
        <taxon>Streptophyta</taxon>
        <taxon>Embryophyta</taxon>
        <taxon>Tracheophyta</taxon>
        <taxon>Spermatophyta</taxon>
        <taxon>Magnoliopsida</taxon>
        <taxon>Liliopsida</taxon>
        <taxon>Zingiberales</taxon>
        <taxon>Musaceae</taxon>
        <taxon>Musa</taxon>
    </lineage>
</organism>
<evidence type="ECO:0000256" key="14">
    <source>
        <dbReference type="ARBA" id="ARBA00023010"/>
    </source>
</evidence>
<evidence type="ECO:0000256" key="7">
    <source>
        <dbReference type="ARBA" id="ARBA00022553"/>
    </source>
</evidence>
<dbReference type="FunFam" id="3.40.50.1000:FF:000019">
    <property type="entry name" value="Mitochondrial import inner membrane translocase subunit TIM50"/>
    <property type="match status" value="1"/>
</dbReference>
<evidence type="ECO:0000256" key="20">
    <source>
        <dbReference type="ARBA" id="ARBA00082539"/>
    </source>
</evidence>
<keyword evidence="25" id="KW-1185">Reference proteome</keyword>
<evidence type="ECO:0000256" key="19">
    <source>
        <dbReference type="ARBA" id="ARBA00067480"/>
    </source>
</evidence>
<dbReference type="InterPro" id="IPR023214">
    <property type="entry name" value="HAD_sf"/>
</dbReference>
<evidence type="ECO:0000256" key="4">
    <source>
        <dbReference type="ARBA" id="ARBA00022448"/>
    </source>
</evidence>
<dbReference type="SMART" id="SM00164">
    <property type="entry name" value="TBC"/>
    <property type="match status" value="1"/>
</dbReference>
<evidence type="ECO:0000256" key="13">
    <source>
        <dbReference type="ARBA" id="ARBA00022990"/>
    </source>
</evidence>
<accession>A0A9E7I936</accession>
<keyword evidence="9" id="KW-0999">Mitochondrion inner membrane</keyword>
<keyword evidence="13" id="KW-0007">Acetylation</keyword>
<dbReference type="InterPro" id="IPR021935">
    <property type="entry name" value="SGSM1/2_RBD"/>
</dbReference>
<reference evidence="24" key="1">
    <citation type="submission" date="2022-05" db="EMBL/GenBank/DDBJ databases">
        <title>The Musa troglodytarum L. genome provides insights into the mechanism of non-climacteric behaviour and enrichment of carotenoids.</title>
        <authorList>
            <person name="Wang J."/>
        </authorList>
    </citation>
    <scope>NUCLEOTIDE SEQUENCE</scope>
    <source>
        <tissue evidence="24">Leaf</tissue>
    </source>
</reference>
<keyword evidence="14" id="KW-0811">Translocation</keyword>
<name>A0A9E7I936_9LILI</name>
<dbReference type="Pfam" id="PF03031">
    <property type="entry name" value="NIF"/>
    <property type="match status" value="1"/>
</dbReference>
<dbReference type="PANTHER" id="PTHR22957:SF502">
    <property type="entry name" value="SMALL G PROTEIN SIGNALING MODULATOR 2-RELATED"/>
    <property type="match status" value="1"/>
</dbReference>
<comment type="subcellular location">
    <subcellularLocation>
        <location evidence="2">Cytoplasm</location>
    </subcellularLocation>
    <subcellularLocation>
        <location evidence="1">Mitochondrion inner membrane</location>
        <topology evidence="1">Single-pass membrane protein</topology>
    </subcellularLocation>
</comment>
<keyword evidence="16" id="KW-0472">Membrane</keyword>
<dbReference type="FunFam" id="1.10.8.270:FF:000005">
    <property type="entry name" value="TBC1 domain family member 15"/>
    <property type="match status" value="1"/>
</dbReference>
<keyword evidence="11" id="KW-0809">Transit peptide</keyword>
<dbReference type="EMBL" id="CP097511">
    <property type="protein sequence ID" value="URE43617.1"/>
    <property type="molecule type" value="Genomic_DNA"/>
</dbReference>
<feature type="domain" description="Rab-GAP TBC" evidence="22">
    <location>
        <begin position="766"/>
        <end position="976"/>
    </location>
</feature>
<dbReference type="Gene3D" id="1.10.8.270">
    <property type="entry name" value="putative rabgap domain of human tbc1 domain family member 14 like domains"/>
    <property type="match status" value="1"/>
</dbReference>
<evidence type="ECO:0000256" key="17">
    <source>
        <dbReference type="ARBA" id="ARBA00055283"/>
    </source>
</evidence>
<keyword evidence="15" id="KW-0496">Mitochondrion</keyword>
<evidence type="ECO:0000256" key="6">
    <source>
        <dbReference type="ARBA" id="ARBA00022490"/>
    </source>
</evidence>
<proteinExistence type="inferred from homology"/>
<gene>
    <name evidence="24" type="ORF">MUK42_14514</name>
</gene>
<keyword evidence="10" id="KW-0653">Protein transport</keyword>
<dbReference type="SUPFAM" id="SSF56784">
    <property type="entry name" value="HAD-like"/>
    <property type="match status" value="1"/>
</dbReference>
<evidence type="ECO:0000256" key="21">
    <source>
        <dbReference type="SAM" id="MobiDB-lite"/>
    </source>
</evidence>
<comment type="subunit">
    <text evidence="18">Interacts with non-phosphorylated form of RAB8A; phosphorylation of RAB8A at 'Thr-72' disrupts this interaction. Interacts with ARMC12.</text>
</comment>
<evidence type="ECO:0000256" key="3">
    <source>
        <dbReference type="ARBA" id="ARBA00006344"/>
    </source>
</evidence>
<dbReference type="CDD" id="cd07521">
    <property type="entry name" value="HAD_FCP1-like"/>
    <property type="match status" value="1"/>
</dbReference>
<dbReference type="Pfam" id="PF12068">
    <property type="entry name" value="PH_RBD"/>
    <property type="match status" value="1"/>
</dbReference>
<evidence type="ECO:0000256" key="10">
    <source>
        <dbReference type="ARBA" id="ARBA00022927"/>
    </source>
</evidence>
<dbReference type="InterPro" id="IPR004274">
    <property type="entry name" value="FCP1_dom"/>
</dbReference>
<keyword evidence="8" id="KW-0812">Transmembrane</keyword>
<evidence type="ECO:0000256" key="15">
    <source>
        <dbReference type="ARBA" id="ARBA00023128"/>
    </source>
</evidence>
<keyword evidence="5" id="KW-0343">GTPase activation</keyword>
<dbReference type="InterPro" id="IPR000195">
    <property type="entry name" value="Rab-GAP-TBC_dom"/>
</dbReference>
<dbReference type="SUPFAM" id="SSF47923">
    <property type="entry name" value="Ypt/Rab-GAP domain of gyp1p"/>
    <property type="match status" value="2"/>
</dbReference>
<comment type="similarity">
    <text evidence="3">Belongs to the TIM50 family.</text>
</comment>
<evidence type="ECO:0000313" key="24">
    <source>
        <dbReference type="EMBL" id="URE43617.1"/>
    </source>
</evidence>
<dbReference type="AlphaFoldDB" id="A0A9E7I936"/>
<dbReference type="InterPro" id="IPR035969">
    <property type="entry name" value="Rab-GAP_TBC_sf"/>
</dbReference>
<dbReference type="PANTHER" id="PTHR22957">
    <property type="entry name" value="TBC1 DOMAIN FAMILY MEMBER GTPASE-ACTIVATING PROTEIN"/>
    <property type="match status" value="1"/>
</dbReference>
<evidence type="ECO:0000256" key="2">
    <source>
        <dbReference type="ARBA" id="ARBA00004496"/>
    </source>
</evidence>
<dbReference type="SMART" id="SM00577">
    <property type="entry name" value="CPDc"/>
    <property type="match status" value="1"/>
</dbReference>
<evidence type="ECO:0000256" key="16">
    <source>
        <dbReference type="ARBA" id="ARBA00023136"/>
    </source>
</evidence>
<dbReference type="Gene3D" id="1.10.472.80">
    <property type="entry name" value="Ypt/Rab-GAP domain of gyp1p, domain 3"/>
    <property type="match status" value="1"/>
</dbReference>
<keyword evidence="7" id="KW-0597">Phosphoprotein</keyword>
<dbReference type="FunFam" id="1.10.472.80:FF:000005">
    <property type="entry name" value="TBC1 domain family member 15"/>
    <property type="match status" value="1"/>
</dbReference>
<evidence type="ECO:0000256" key="1">
    <source>
        <dbReference type="ARBA" id="ARBA00004434"/>
    </source>
</evidence>